<sequence>MHVLRRLKAIFDTRVIVLLSILIVVGFYLRSYHSQEGIIFGYDQARDAYRAQSIAKDLKLKILGPETDIPGAHHGVGYYYILALAYGRSGSPTQAIHFMILIHALAVVLVYILAYLLFTSKRNAIAAASVFAISYEMIQYSRWLSNPSLGIFTVLITFTGLWLWIKGRSTGLTLAFIGAATSMHFQLFLAYLFMLILAAYWIYKPKVKRKSLVQGLISATVILLPFIVAELKYRFQTTAAFIGYFSGQSTTYREAADFLLKFINRLSSVSYYTLFPVNPVLAFLLLTFLISALYKKRSVAGFKYSVPGFLLFCLLCSFPIFIFSTGALNSEFGMLAVSVCLIMIAAYVWSEFYSRRDLRVWALVAMALFALVNIRFTLGNADKGAYIFSVQGAMTYGDELDLIDYTYQEAGDKPFSICTVTNPLFINTTWAFLYETYGKNTYGYVPLWAGNNQTGLLGNLPTDQDKPSLRYLIFEPDNGLPTHTKDMYIRLEDYVSDIADEVNFGEFTVQKRKLLDKKSMEQRKNLYSADYNKTSAKEDNILYRCYN</sequence>
<feature type="transmembrane region" description="Helical" evidence="8">
    <location>
        <begin position="269"/>
        <end position="294"/>
    </location>
</feature>
<dbReference type="AlphaFoldDB" id="A0A1F5Z8H2"/>
<keyword evidence="2" id="KW-1003">Cell membrane</keyword>
<dbReference type="Proteomes" id="UP000176854">
    <property type="component" value="Unassembled WGS sequence"/>
</dbReference>
<comment type="caution">
    <text evidence="9">The sequence shown here is derived from an EMBL/GenBank/DDBJ whole genome shotgun (WGS) entry which is preliminary data.</text>
</comment>
<feature type="transmembrane region" description="Helical" evidence="8">
    <location>
        <begin position="332"/>
        <end position="349"/>
    </location>
</feature>
<evidence type="ECO:0000256" key="4">
    <source>
        <dbReference type="ARBA" id="ARBA00022679"/>
    </source>
</evidence>
<keyword evidence="6 8" id="KW-1133">Transmembrane helix</keyword>
<dbReference type="GO" id="GO:0005886">
    <property type="term" value="C:plasma membrane"/>
    <property type="evidence" value="ECO:0007669"/>
    <property type="project" value="UniProtKB-SubCell"/>
</dbReference>
<dbReference type="STRING" id="1798373.A2154_01910"/>
<organism evidence="9 10">
    <name type="scientific">Candidatus Gottesmanbacteria bacterium RBG_16_43_7</name>
    <dbReference type="NCBI Taxonomy" id="1798373"/>
    <lineage>
        <taxon>Bacteria</taxon>
        <taxon>Candidatus Gottesmaniibacteriota</taxon>
    </lineage>
</organism>
<evidence type="ECO:0000256" key="3">
    <source>
        <dbReference type="ARBA" id="ARBA00022676"/>
    </source>
</evidence>
<feature type="transmembrane region" description="Helical" evidence="8">
    <location>
        <begin position="9"/>
        <end position="29"/>
    </location>
</feature>
<evidence type="ECO:0000256" key="8">
    <source>
        <dbReference type="SAM" id="Phobius"/>
    </source>
</evidence>
<evidence type="ECO:0000256" key="1">
    <source>
        <dbReference type="ARBA" id="ARBA00004651"/>
    </source>
</evidence>
<evidence type="ECO:0000256" key="6">
    <source>
        <dbReference type="ARBA" id="ARBA00022989"/>
    </source>
</evidence>
<dbReference type="InterPro" id="IPR050297">
    <property type="entry name" value="LipidA_mod_glycosyltrf_83"/>
</dbReference>
<gene>
    <name evidence="9" type="ORF">A2154_01910</name>
</gene>
<feature type="transmembrane region" description="Helical" evidence="8">
    <location>
        <begin position="361"/>
        <end position="378"/>
    </location>
</feature>
<name>A0A1F5Z8H2_9BACT</name>
<dbReference type="PANTHER" id="PTHR33908">
    <property type="entry name" value="MANNOSYLTRANSFERASE YKCB-RELATED"/>
    <property type="match status" value="1"/>
</dbReference>
<keyword evidence="3" id="KW-0328">Glycosyltransferase</keyword>
<dbReference type="GO" id="GO:0009103">
    <property type="term" value="P:lipopolysaccharide biosynthetic process"/>
    <property type="evidence" value="ECO:0007669"/>
    <property type="project" value="UniProtKB-ARBA"/>
</dbReference>
<evidence type="ECO:0000256" key="7">
    <source>
        <dbReference type="ARBA" id="ARBA00023136"/>
    </source>
</evidence>
<feature type="transmembrane region" description="Helical" evidence="8">
    <location>
        <begin position="143"/>
        <end position="165"/>
    </location>
</feature>
<keyword evidence="5 8" id="KW-0812">Transmembrane</keyword>
<feature type="transmembrane region" description="Helical" evidence="8">
    <location>
        <begin position="185"/>
        <end position="203"/>
    </location>
</feature>
<dbReference type="GO" id="GO:0016763">
    <property type="term" value="F:pentosyltransferase activity"/>
    <property type="evidence" value="ECO:0007669"/>
    <property type="project" value="TreeGrafter"/>
</dbReference>
<feature type="transmembrane region" description="Helical" evidence="8">
    <location>
        <begin position="212"/>
        <end position="229"/>
    </location>
</feature>
<evidence type="ECO:0000256" key="2">
    <source>
        <dbReference type="ARBA" id="ARBA00022475"/>
    </source>
</evidence>
<evidence type="ECO:0000256" key="5">
    <source>
        <dbReference type="ARBA" id="ARBA00022692"/>
    </source>
</evidence>
<feature type="transmembrane region" description="Helical" evidence="8">
    <location>
        <begin position="95"/>
        <end position="118"/>
    </location>
</feature>
<proteinExistence type="predicted"/>
<comment type="subcellular location">
    <subcellularLocation>
        <location evidence="1">Cell membrane</location>
        <topology evidence="1">Multi-pass membrane protein</topology>
    </subcellularLocation>
</comment>
<keyword evidence="7 8" id="KW-0472">Membrane</keyword>
<keyword evidence="4" id="KW-0808">Transferase</keyword>
<evidence type="ECO:0000313" key="10">
    <source>
        <dbReference type="Proteomes" id="UP000176854"/>
    </source>
</evidence>
<dbReference type="PANTHER" id="PTHR33908:SF11">
    <property type="entry name" value="MEMBRANE PROTEIN"/>
    <property type="match status" value="1"/>
</dbReference>
<evidence type="ECO:0008006" key="11">
    <source>
        <dbReference type="Google" id="ProtNLM"/>
    </source>
</evidence>
<protein>
    <recommendedName>
        <fullName evidence="11">Glycosyltransferase RgtA/B/C/D-like domain-containing protein</fullName>
    </recommendedName>
</protein>
<evidence type="ECO:0000313" key="9">
    <source>
        <dbReference type="EMBL" id="OGG08467.1"/>
    </source>
</evidence>
<feature type="transmembrane region" description="Helical" evidence="8">
    <location>
        <begin position="306"/>
        <end position="326"/>
    </location>
</feature>
<dbReference type="EMBL" id="MFJC01000065">
    <property type="protein sequence ID" value="OGG08467.1"/>
    <property type="molecule type" value="Genomic_DNA"/>
</dbReference>
<reference evidence="9 10" key="1">
    <citation type="journal article" date="2016" name="Nat. Commun.">
        <title>Thousands of microbial genomes shed light on interconnected biogeochemical processes in an aquifer system.</title>
        <authorList>
            <person name="Anantharaman K."/>
            <person name="Brown C.T."/>
            <person name="Hug L.A."/>
            <person name="Sharon I."/>
            <person name="Castelle C.J."/>
            <person name="Probst A.J."/>
            <person name="Thomas B.C."/>
            <person name="Singh A."/>
            <person name="Wilkins M.J."/>
            <person name="Karaoz U."/>
            <person name="Brodie E.L."/>
            <person name="Williams K.H."/>
            <person name="Hubbard S.S."/>
            <person name="Banfield J.F."/>
        </authorList>
    </citation>
    <scope>NUCLEOTIDE SEQUENCE [LARGE SCALE GENOMIC DNA]</scope>
</reference>
<accession>A0A1F5Z8H2</accession>